<dbReference type="SUPFAM" id="SSF52047">
    <property type="entry name" value="RNI-like"/>
    <property type="match status" value="1"/>
</dbReference>
<dbReference type="SMART" id="SM00367">
    <property type="entry name" value="LRR_CC"/>
    <property type="match status" value="3"/>
</dbReference>
<reference evidence="2" key="1">
    <citation type="submission" date="2022-03" db="EMBL/GenBank/DDBJ databases">
        <title>Draft genome sequence of Aduncisulcus paluster, a free-living microaerophilic Fornicata.</title>
        <authorList>
            <person name="Yuyama I."/>
            <person name="Kume K."/>
            <person name="Tamura T."/>
            <person name="Inagaki Y."/>
            <person name="Hashimoto T."/>
        </authorList>
    </citation>
    <scope>NUCLEOTIDE SEQUENCE</scope>
    <source>
        <strain evidence="2">NY0171</strain>
    </source>
</reference>
<accession>A0ABQ5KEJ5</accession>
<dbReference type="PANTHER" id="PTHR24113">
    <property type="entry name" value="RAN GTPASE-ACTIVATING PROTEIN 1"/>
    <property type="match status" value="1"/>
</dbReference>
<keyword evidence="3" id="KW-1185">Reference proteome</keyword>
<dbReference type="InterPro" id="IPR032675">
    <property type="entry name" value="LRR_dom_sf"/>
</dbReference>
<dbReference type="PANTHER" id="PTHR24113:SF15">
    <property type="entry name" value="NACHT DOMAIN-CONTAINING PROTEIN"/>
    <property type="match status" value="1"/>
</dbReference>
<dbReference type="InterPro" id="IPR001611">
    <property type="entry name" value="Leu-rich_rpt"/>
</dbReference>
<dbReference type="Gene3D" id="3.80.10.10">
    <property type="entry name" value="Ribonuclease Inhibitor"/>
    <property type="match status" value="1"/>
</dbReference>
<dbReference type="InterPro" id="IPR027038">
    <property type="entry name" value="RanGap"/>
</dbReference>
<dbReference type="SMART" id="SM00368">
    <property type="entry name" value="LRR_RI"/>
    <property type="match status" value="4"/>
</dbReference>
<comment type="caution">
    <text evidence="2">The sequence shown here is derived from an EMBL/GenBank/DDBJ whole genome shotgun (WGS) entry which is preliminary data.</text>
</comment>
<dbReference type="Pfam" id="PF13516">
    <property type="entry name" value="LRR_6"/>
    <property type="match status" value="4"/>
</dbReference>
<gene>
    <name evidence="2" type="ORF">ADUPG1_014863</name>
</gene>
<protein>
    <submittedName>
        <fullName evidence="2">Uncharacterized protein</fullName>
    </submittedName>
</protein>
<evidence type="ECO:0000256" key="1">
    <source>
        <dbReference type="SAM" id="MobiDB-lite"/>
    </source>
</evidence>
<dbReference type="EMBL" id="BQXS01020470">
    <property type="protein sequence ID" value="GKT29893.1"/>
    <property type="molecule type" value="Genomic_DNA"/>
</dbReference>
<feature type="region of interest" description="Disordered" evidence="1">
    <location>
        <begin position="1"/>
        <end position="46"/>
    </location>
</feature>
<organism evidence="2 3">
    <name type="scientific">Aduncisulcus paluster</name>
    <dbReference type="NCBI Taxonomy" id="2918883"/>
    <lineage>
        <taxon>Eukaryota</taxon>
        <taxon>Metamonada</taxon>
        <taxon>Carpediemonas-like organisms</taxon>
        <taxon>Aduncisulcus</taxon>
    </lineage>
</organism>
<dbReference type="InterPro" id="IPR006553">
    <property type="entry name" value="Leu-rich_rpt_Cys-con_subtyp"/>
</dbReference>
<feature type="compositionally biased region" description="Polar residues" evidence="1">
    <location>
        <begin position="25"/>
        <end position="40"/>
    </location>
</feature>
<sequence length="1061" mass="119013">MKPEESSSSEEGLATHPVAMGEMPSMQQLEQAAYGQQPTNPLEEMPKQLDTLSAQAEAVAKKMTVTSSPSAVASEVSKMPAPVPQSQPVPMIAPTQPMLGGVPQAKSHPLHDDTTGRVSLLEQRVVAQETMITQMRKEIESLKTMIQPLLVQRVDSRAAPSITVKLPKLHALRKETNIGIDSAIVSHIGHVMKSHGLRTVSDMVIRGFANDIRSIDFSGNPALTTDDACRVCSILPYAKQLEKLSFARCYNLGDDFCIHLTRFLPYCSNLTELDLCNCGLTDISMIELAPALASLKKLRRIDLSYNAIQDEGAAHLSAGLAEGASLEVLILSQNGIGKVGGECIGAALPSIPKLRELHLDGNCLEDGGFVGISAGLFTSSALTKVVVTQNGIGFQGAVALVNAASVHERFEREIRIELRENRINVTARTMLVELAPKNFVGYRSRQESESELSSIFRNVRFEKLEEGGSFWFGLYDLHIPNVSSIDFIVLSSWEEKDWARINNIEIITNPIEKIAKEIQMLRIQIGISWKGNINSQDNTGCFLRDERAYPRVVSGDEELSSKNSSMGCKSMANQSYILSIIDEEMILVVQFLEMPNIKSAEFPTIKAIDGTKDEGDEDGYPYDQSSNAQRMMKGEGNNNGKFTHISIPFSSASPMKGAYICLLGGLITTPLHLIFTFTSSKGEKMFKKYKFYEFDDVRWYFLPVDLPDVVRCEITGKGRYSKDFEIASLVFISREEISEEIKYREAREKLWSEAPVVKPEFVKEGDKDSWGIKSIPIPRDDPKLVDPSFSMVKCKNDSVSKESEEYDQSSIAQRMLKGEDYVELSHLSIPLPSPSPMKGAYIWKGRYSKDFEIASLVFISREEISEEIKYREAREKLWSEAPVVKPEFVKEGDKDSWGIKSIPIPRDDPKLVDPSFSMVKCKNDSVSKESEEYDQSSIAQRMLKGEDYVELSHLSIPLPSPSPMKGAYICMDEWQSPPSLLFTFTDCDGKKINKKYEFTRPKHRYEWHFLPIDLCNVVLCEIEGKGMWDQKNRRYFWIHSLVFTIFKETIAAERLSLLPWK</sequence>
<evidence type="ECO:0000313" key="3">
    <source>
        <dbReference type="Proteomes" id="UP001057375"/>
    </source>
</evidence>
<proteinExistence type="predicted"/>
<dbReference type="Proteomes" id="UP001057375">
    <property type="component" value="Unassembled WGS sequence"/>
</dbReference>
<evidence type="ECO:0000313" key="2">
    <source>
        <dbReference type="EMBL" id="GKT29893.1"/>
    </source>
</evidence>
<name>A0ABQ5KEJ5_9EUKA</name>